<gene>
    <name evidence="2" type="ORF">HY912_21395</name>
</gene>
<dbReference type="SMART" id="SM00834">
    <property type="entry name" value="CxxC_CXXC_SSSS"/>
    <property type="match status" value="1"/>
</dbReference>
<reference evidence="2" key="1">
    <citation type="submission" date="2020-07" db="EMBL/GenBank/DDBJ databases">
        <title>Huge and variable diversity of episymbiotic CPR bacteria and DPANN archaea in groundwater ecosystems.</title>
        <authorList>
            <person name="He C.Y."/>
            <person name="Keren R."/>
            <person name="Whittaker M."/>
            <person name="Farag I.F."/>
            <person name="Doudna J."/>
            <person name="Cate J.H.D."/>
            <person name="Banfield J.F."/>
        </authorList>
    </citation>
    <scope>NUCLEOTIDE SEQUENCE</scope>
    <source>
        <strain evidence="2">NC_groundwater_1664_Pr3_B-0.1um_52_9</strain>
    </source>
</reference>
<dbReference type="EMBL" id="JACRDE010000559">
    <property type="protein sequence ID" value="MBI5252058.1"/>
    <property type="molecule type" value="Genomic_DNA"/>
</dbReference>
<comment type="caution">
    <text evidence="2">The sequence shown here is derived from an EMBL/GenBank/DDBJ whole genome shotgun (WGS) entry which is preliminary data.</text>
</comment>
<dbReference type="InterPro" id="IPR013429">
    <property type="entry name" value="Regulatory_FmdB_Zinc_ribbon"/>
</dbReference>
<dbReference type="AlphaFoldDB" id="A0A9D6Z2C8"/>
<proteinExistence type="predicted"/>
<dbReference type="Pfam" id="PF09723">
    <property type="entry name" value="Zn_ribbon_8"/>
    <property type="match status" value="1"/>
</dbReference>
<evidence type="ECO:0000313" key="2">
    <source>
        <dbReference type="EMBL" id="MBI5252058.1"/>
    </source>
</evidence>
<protein>
    <submittedName>
        <fullName evidence="2">Zinc ribbon domain-containing protein</fullName>
    </submittedName>
</protein>
<organism evidence="2 3">
    <name type="scientific">Desulfomonile tiedjei</name>
    <dbReference type="NCBI Taxonomy" id="2358"/>
    <lineage>
        <taxon>Bacteria</taxon>
        <taxon>Pseudomonadati</taxon>
        <taxon>Thermodesulfobacteriota</taxon>
        <taxon>Desulfomonilia</taxon>
        <taxon>Desulfomonilales</taxon>
        <taxon>Desulfomonilaceae</taxon>
        <taxon>Desulfomonile</taxon>
    </lineage>
</organism>
<evidence type="ECO:0000313" key="3">
    <source>
        <dbReference type="Proteomes" id="UP000807825"/>
    </source>
</evidence>
<dbReference type="NCBIfam" id="TIGR02605">
    <property type="entry name" value="CxxC_CxxC_SSSS"/>
    <property type="match status" value="1"/>
</dbReference>
<sequence>MPIHEYRCSDCGGVSELLVGIGRNSDQLVCASCGGSRLEKLISAPATPVITDSVSHAGGTTCCGSNPSHKGCVPGSCCGSS</sequence>
<feature type="domain" description="Putative regulatory protein FmdB zinc ribbon" evidence="1">
    <location>
        <begin position="1"/>
        <end position="43"/>
    </location>
</feature>
<evidence type="ECO:0000259" key="1">
    <source>
        <dbReference type="SMART" id="SM00834"/>
    </source>
</evidence>
<name>A0A9D6Z2C8_9BACT</name>
<dbReference type="Proteomes" id="UP000807825">
    <property type="component" value="Unassembled WGS sequence"/>
</dbReference>
<accession>A0A9D6Z2C8</accession>